<sequence length="472" mass="52750">MGWRFPRPDPPNRVWEVGFCNEWATQTLTHLHPLLLNSSLASLFWSEIYVYEYYSNPKLCFAVVFPVHSKIRRVQVRGTVGRTPTASSHVTPSRSPGDAWKVVSKSTLYKGCKIFNQTPPPPRVPHTWYFSRALPTRVHHLGEPLVNPLAHLTVHKHAIYITSHNAVPVNCERKPAWRIASSFQVPTTTMKAVLLRTGSVPVQSSLFPGSPRVSFGVHDSVTRVFSRDKTSLNSPRFSLHFQNNSQGEVPARRIRRALSESDIIRSESGISKLNGVGSHSFPARIPEEEEDEDDNDDEGGPLIVKQKSVDLENHAGSWPEIGIPVEELGFSGGGADGDGSGSFTGGGKCDQRKLAAYYEEMLKLNPGDSLLLRNYGKFLHEVEKDAIRAEEYYGRAILASPGDGEVLSLYAKLIWETERDQDRAQCYFDQAVSASPNDCMVMGSYAQFMWEAEEEEEENEVIKIEGTMVEAF</sequence>
<dbReference type="Gene3D" id="1.25.40.10">
    <property type="entry name" value="Tetratricopeptide repeat domain"/>
    <property type="match status" value="1"/>
</dbReference>
<dbReference type="PANTHER" id="PTHR26312:SF123">
    <property type="entry name" value="TETRATRICOPEPTIDE REPEAT (TPR)-LIKE SUPERFAMILY PROTEIN"/>
    <property type="match status" value="1"/>
</dbReference>
<accession>A0A438JZT6</accession>
<proteinExistence type="predicted"/>
<evidence type="ECO:0000313" key="2">
    <source>
        <dbReference type="Proteomes" id="UP000288805"/>
    </source>
</evidence>
<dbReference type="EMBL" id="QGNW01000021">
    <property type="protein sequence ID" value="RVX14470.1"/>
    <property type="molecule type" value="Genomic_DNA"/>
</dbReference>
<gene>
    <name evidence="1" type="ORF">CK203_017298</name>
</gene>
<evidence type="ECO:0000313" key="1">
    <source>
        <dbReference type="EMBL" id="RVX14470.1"/>
    </source>
</evidence>
<dbReference type="InterPro" id="IPR011990">
    <property type="entry name" value="TPR-like_helical_dom_sf"/>
</dbReference>
<dbReference type="Proteomes" id="UP000288805">
    <property type="component" value="Unassembled WGS sequence"/>
</dbReference>
<dbReference type="AlphaFoldDB" id="A0A438JZT6"/>
<dbReference type="PANTHER" id="PTHR26312">
    <property type="entry name" value="TETRATRICOPEPTIDE REPEAT PROTEIN 5"/>
    <property type="match status" value="1"/>
</dbReference>
<comment type="caution">
    <text evidence="1">The sequence shown here is derived from an EMBL/GenBank/DDBJ whole genome shotgun (WGS) entry which is preliminary data.</text>
</comment>
<dbReference type="SUPFAM" id="SSF48452">
    <property type="entry name" value="TPR-like"/>
    <property type="match status" value="1"/>
</dbReference>
<reference evidence="1 2" key="1">
    <citation type="journal article" date="2018" name="PLoS Genet.">
        <title>Population sequencing reveals clonal diversity and ancestral inbreeding in the grapevine cultivar Chardonnay.</title>
        <authorList>
            <person name="Roach M.J."/>
            <person name="Johnson D.L."/>
            <person name="Bohlmann J."/>
            <person name="van Vuuren H.J."/>
            <person name="Jones S.J."/>
            <person name="Pretorius I.S."/>
            <person name="Schmidt S.A."/>
            <person name="Borneman A.R."/>
        </authorList>
    </citation>
    <scope>NUCLEOTIDE SEQUENCE [LARGE SCALE GENOMIC DNA]</scope>
    <source>
        <strain evidence="2">cv. Chardonnay</strain>
        <tissue evidence="1">Leaf</tissue>
    </source>
</reference>
<organism evidence="1 2">
    <name type="scientific">Vitis vinifera</name>
    <name type="common">Grape</name>
    <dbReference type="NCBI Taxonomy" id="29760"/>
    <lineage>
        <taxon>Eukaryota</taxon>
        <taxon>Viridiplantae</taxon>
        <taxon>Streptophyta</taxon>
        <taxon>Embryophyta</taxon>
        <taxon>Tracheophyta</taxon>
        <taxon>Spermatophyta</taxon>
        <taxon>Magnoliopsida</taxon>
        <taxon>eudicotyledons</taxon>
        <taxon>Gunneridae</taxon>
        <taxon>Pentapetalae</taxon>
        <taxon>rosids</taxon>
        <taxon>Vitales</taxon>
        <taxon>Vitaceae</taxon>
        <taxon>Viteae</taxon>
        <taxon>Vitis</taxon>
    </lineage>
</organism>
<protein>
    <submittedName>
        <fullName evidence="1">Uncharacterized protein</fullName>
    </submittedName>
</protein>
<name>A0A438JZT6_VITVI</name>